<protein>
    <submittedName>
        <fullName evidence="5">Pyruvate dehydrogenase</fullName>
    </submittedName>
</protein>
<evidence type="ECO:0000313" key="6">
    <source>
        <dbReference type="Proteomes" id="UP000263098"/>
    </source>
</evidence>
<accession>A0A3D2SEY4</accession>
<organism evidence="5 6">
    <name type="scientific">Bacteroides graminisolvens</name>
    <dbReference type="NCBI Taxonomy" id="477666"/>
    <lineage>
        <taxon>Bacteria</taxon>
        <taxon>Pseudomonadati</taxon>
        <taxon>Bacteroidota</taxon>
        <taxon>Bacteroidia</taxon>
        <taxon>Bacteroidales</taxon>
        <taxon>Bacteroidaceae</taxon>
        <taxon>Bacteroides</taxon>
    </lineage>
</organism>
<dbReference type="GO" id="GO:0004739">
    <property type="term" value="F:pyruvate dehydrogenase (acetyl-transferring) activity"/>
    <property type="evidence" value="ECO:0007669"/>
    <property type="project" value="TreeGrafter"/>
</dbReference>
<dbReference type="EMBL" id="DPVG01000055">
    <property type="protein sequence ID" value="HCK23456.1"/>
    <property type="molecule type" value="Genomic_DNA"/>
</dbReference>
<name>A0A3D2SEY4_9BACE</name>
<reference evidence="5 6" key="1">
    <citation type="journal article" date="2018" name="Nat. Biotechnol.">
        <title>A standardized bacterial taxonomy based on genome phylogeny substantially revises the tree of life.</title>
        <authorList>
            <person name="Parks D.H."/>
            <person name="Chuvochina M."/>
            <person name="Waite D.W."/>
            <person name="Rinke C."/>
            <person name="Skarshewski A."/>
            <person name="Chaumeil P.A."/>
            <person name="Hugenholtz P."/>
        </authorList>
    </citation>
    <scope>NUCLEOTIDE SEQUENCE [LARGE SCALE GENOMIC DNA]</scope>
    <source>
        <strain evidence="5">UBA9667</strain>
    </source>
</reference>
<dbReference type="SUPFAM" id="SSF52518">
    <property type="entry name" value="Thiamin diphosphate-binding fold (THDP-binding)"/>
    <property type="match status" value="1"/>
</dbReference>
<dbReference type="PANTHER" id="PTHR11516">
    <property type="entry name" value="PYRUVATE DEHYDROGENASE E1 COMPONENT, ALPHA SUBUNIT BACTERIAL AND ORGANELLAR"/>
    <property type="match status" value="1"/>
</dbReference>
<dbReference type="InterPro" id="IPR050642">
    <property type="entry name" value="PDH_E1_Alpha_Subunit"/>
</dbReference>
<keyword evidence="3" id="KW-0786">Thiamine pyrophosphate</keyword>
<keyword evidence="2" id="KW-0560">Oxidoreductase</keyword>
<keyword evidence="5" id="KW-0670">Pyruvate</keyword>
<evidence type="ECO:0000259" key="4">
    <source>
        <dbReference type="Pfam" id="PF00676"/>
    </source>
</evidence>
<feature type="domain" description="Dehydrogenase E1 component" evidence="4">
    <location>
        <begin position="19"/>
        <end position="311"/>
    </location>
</feature>
<comment type="cofactor">
    <cofactor evidence="1">
        <name>thiamine diphosphate</name>
        <dbReference type="ChEBI" id="CHEBI:58937"/>
    </cofactor>
</comment>
<dbReference type="Proteomes" id="UP000263098">
    <property type="component" value="Unassembled WGS sequence"/>
</dbReference>
<proteinExistence type="predicted"/>
<dbReference type="AlphaFoldDB" id="A0A3D2SEY4"/>
<evidence type="ECO:0000256" key="1">
    <source>
        <dbReference type="ARBA" id="ARBA00001964"/>
    </source>
</evidence>
<evidence type="ECO:0000256" key="3">
    <source>
        <dbReference type="ARBA" id="ARBA00023052"/>
    </source>
</evidence>
<comment type="caution">
    <text evidence="5">The sequence shown here is derived from an EMBL/GenBank/DDBJ whole genome shotgun (WGS) entry which is preliminary data.</text>
</comment>
<dbReference type="GO" id="GO:0006086">
    <property type="term" value="P:pyruvate decarboxylation to acetyl-CoA"/>
    <property type="evidence" value="ECO:0007669"/>
    <property type="project" value="TreeGrafter"/>
</dbReference>
<dbReference type="InterPro" id="IPR029061">
    <property type="entry name" value="THDP-binding"/>
</dbReference>
<gene>
    <name evidence="5" type="ORF">DHW31_01505</name>
</gene>
<sequence length="322" mass="35256">MAKIPKEKLLHMHKLMLDIRNFDNKVNQMVKKGQVPGMTHFSVGEEAANVGAIAAIGQQDFITSNHRGHGQSIAMEIDLNGMMAEIMGKATGTCKGKGGSMHIADLDNGNLGANGIVGGGMGMAIGAALTQKMKNTGKIVLCCFGDGACNEGTFHETLNLASIWKLPVIFYSINNFYGISTPIKNVINIDYNYQRASAYGIPGHFIEDGNDVVAVYEKMQEAVEYVRNGNGPVLVESLTYRWFGHSTSDPGKYRTKEEVDSWKKKDPIVKFRNYLVDNNLATVQELDELDVQSKTAVEDAVKFALNSPEPSYESAFEDVFAD</sequence>
<evidence type="ECO:0000313" key="5">
    <source>
        <dbReference type="EMBL" id="HCK23456.1"/>
    </source>
</evidence>
<dbReference type="CDD" id="cd02000">
    <property type="entry name" value="TPP_E1_PDC_ADC_BCADC"/>
    <property type="match status" value="1"/>
</dbReference>
<dbReference type="Pfam" id="PF00676">
    <property type="entry name" value="E1_dh"/>
    <property type="match status" value="1"/>
</dbReference>
<evidence type="ECO:0000256" key="2">
    <source>
        <dbReference type="ARBA" id="ARBA00023002"/>
    </source>
</evidence>
<dbReference type="PANTHER" id="PTHR11516:SF60">
    <property type="entry name" value="PYRUVATE DEHYDROGENASE E1 COMPONENT SUBUNIT ALPHA"/>
    <property type="match status" value="1"/>
</dbReference>
<dbReference type="Gene3D" id="3.40.50.970">
    <property type="match status" value="1"/>
</dbReference>
<dbReference type="InterPro" id="IPR001017">
    <property type="entry name" value="DH_E1"/>
</dbReference>